<evidence type="ECO:0000259" key="13">
    <source>
        <dbReference type="PROSITE" id="PS51123"/>
    </source>
</evidence>
<dbReference type="Gene3D" id="3.30.1330.60">
    <property type="entry name" value="OmpA-like domain"/>
    <property type="match status" value="1"/>
</dbReference>
<dbReference type="InterPro" id="IPR006665">
    <property type="entry name" value="OmpA-like"/>
</dbReference>
<dbReference type="CDD" id="cd07185">
    <property type="entry name" value="OmpA_C-like"/>
    <property type="match status" value="1"/>
</dbReference>
<dbReference type="InterPro" id="IPR014169">
    <property type="entry name" value="Pal_lipo_C"/>
</dbReference>
<dbReference type="PRINTS" id="PR01021">
    <property type="entry name" value="OMPADOMAIN"/>
</dbReference>
<organism evidence="14 15">
    <name type="scientific">Novosphingobium decolorationis</name>
    <dbReference type="NCBI Taxonomy" id="2698673"/>
    <lineage>
        <taxon>Bacteria</taxon>
        <taxon>Pseudomonadati</taxon>
        <taxon>Pseudomonadota</taxon>
        <taxon>Alphaproteobacteria</taxon>
        <taxon>Sphingomonadales</taxon>
        <taxon>Sphingomonadaceae</taxon>
        <taxon>Novosphingobium</taxon>
    </lineage>
</organism>
<evidence type="ECO:0000256" key="5">
    <source>
        <dbReference type="ARBA" id="ARBA00023139"/>
    </source>
</evidence>
<evidence type="ECO:0000256" key="10">
    <source>
        <dbReference type="PROSITE-ProRule" id="PRU00473"/>
    </source>
</evidence>
<evidence type="ECO:0000256" key="6">
    <source>
        <dbReference type="ARBA" id="ARBA00023237"/>
    </source>
</evidence>
<evidence type="ECO:0000256" key="11">
    <source>
        <dbReference type="SAM" id="MobiDB-lite"/>
    </source>
</evidence>
<feature type="domain" description="OmpA-like" evidence="13">
    <location>
        <begin position="65"/>
        <end position="180"/>
    </location>
</feature>
<comment type="similarity">
    <text evidence="9">Belongs to the Pal lipoprotein family.</text>
</comment>
<evidence type="ECO:0000313" key="14">
    <source>
        <dbReference type="EMBL" id="QVM83646.1"/>
    </source>
</evidence>
<keyword evidence="7 14" id="KW-0449">Lipoprotein</keyword>
<evidence type="ECO:0000256" key="4">
    <source>
        <dbReference type="ARBA" id="ARBA00023136"/>
    </source>
</evidence>
<dbReference type="EMBL" id="CP054856">
    <property type="protein sequence ID" value="QVM83646.1"/>
    <property type="molecule type" value="Genomic_DNA"/>
</dbReference>
<dbReference type="PANTHER" id="PTHR30329">
    <property type="entry name" value="STATOR ELEMENT OF FLAGELLAR MOTOR COMPLEX"/>
    <property type="match status" value="1"/>
</dbReference>
<dbReference type="PANTHER" id="PTHR30329:SF21">
    <property type="entry name" value="LIPOPROTEIN YIAD-RELATED"/>
    <property type="match status" value="1"/>
</dbReference>
<comment type="function">
    <text evidence="9">Part of the Tol-Pal system, which plays a role in outer membrane invagination during cell division and is important for maintaining outer membrane integrity.</text>
</comment>
<keyword evidence="3 12" id="KW-0732">Signal</keyword>
<keyword evidence="4 10" id="KW-0472">Membrane</keyword>
<dbReference type="SUPFAM" id="SSF103088">
    <property type="entry name" value="OmpA-like"/>
    <property type="match status" value="1"/>
</dbReference>
<dbReference type="NCBIfam" id="TIGR02802">
    <property type="entry name" value="Pal_lipo"/>
    <property type="match status" value="1"/>
</dbReference>
<evidence type="ECO:0000256" key="8">
    <source>
        <dbReference type="ARBA" id="ARBA00023306"/>
    </source>
</evidence>
<evidence type="ECO:0000256" key="3">
    <source>
        <dbReference type="ARBA" id="ARBA00022729"/>
    </source>
</evidence>
<feature type="signal peptide" evidence="12">
    <location>
        <begin position="1"/>
        <end position="32"/>
    </location>
</feature>
<evidence type="ECO:0000256" key="9">
    <source>
        <dbReference type="HAMAP-Rule" id="MF_02204"/>
    </source>
</evidence>
<proteinExistence type="inferred from homology"/>
<evidence type="ECO:0000256" key="7">
    <source>
        <dbReference type="ARBA" id="ARBA00023288"/>
    </source>
</evidence>
<reference evidence="14 15" key="1">
    <citation type="journal article" date="2021" name="Int. J. Syst. Evol. Microbiol.">
        <title>Novosphingobium decolorationis sp. nov., an aniline blue-decolourizing bacterium isolated from East Pacific sediment.</title>
        <authorList>
            <person name="Chen X."/>
            <person name="Dong B."/>
            <person name="Chen T."/>
            <person name="Ren N."/>
            <person name="Wang J."/>
            <person name="Xu Y."/>
            <person name="Yang J."/>
            <person name="Zhu S."/>
            <person name="Chen J."/>
        </authorList>
    </citation>
    <scope>NUCLEOTIDE SEQUENCE [LARGE SCALE GENOMIC DNA]</scope>
    <source>
        <strain evidence="14 15">502str22</strain>
    </source>
</reference>
<dbReference type="InterPro" id="IPR039001">
    <property type="entry name" value="Pal"/>
</dbReference>
<dbReference type="Proteomes" id="UP000677126">
    <property type="component" value="Chromosome"/>
</dbReference>
<feature type="region of interest" description="Disordered" evidence="11">
    <location>
        <begin position="32"/>
        <end position="63"/>
    </location>
</feature>
<keyword evidence="15" id="KW-1185">Reference proteome</keyword>
<sequence length="180" mass="19363">MPSSLSMSRNLKSGSTLLLVAGALALSACASKAPKELPPEPGPARTTTQPDSGEALGPRPGSQADFAAQMMGDDTIYFDTDKYDIDAMDQQALAKQAQWLMTYPEKRATIEGHADERGTREYNLALGERRANSAKNYLISLGVAASRLTTLSYGKERPVALGSNEQAWAQNRRAVTVTID</sequence>
<accession>A0ABX8E6G8</accession>
<evidence type="ECO:0000256" key="1">
    <source>
        <dbReference type="ARBA" id="ARBA00004442"/>
    </source>
</evidence>
<dbReference type="InterPro" id="IPR006664">
    <property type="entry name" value="OMP_bac"/>
</dbReference>
<dbReference type="RefSeq" id="WP_205466728.1">
    <property type="nucleotide sequence ID" value="NZ_CP054856.1"/>
</dbReference>
<dbReference type="Pfam" id="PF00691">
    <property type="entry name" value="OmpA"/>
    <property type="match status" value="1"/>
</dbReference>
<keyword evidence="5" id="KW-0564">Palmitate</keyword>
<evidence type="ECO:0000313" key="15">
    <source>
        <dbReference type="Proteomes" id="UP000677126"/>
    </source>
</evidence>
<keyword evidence="8 9" id="KW-0131">Cell cycle</keyword>
<dbReference type="InterPro" id="IPR050330">
    <property type="entry name" value="Bact_OuterMem_StrucFunc"/>
</dbReference>
<dbReference type="PRINTS" id="PR01023">
    <property type="entry name" value="NAFLGMOTY"/>
</dbReference>
<dbReference type="PROSITE" id="PS01068">
    <property type="entry name" value="OMPA_1"/>
    <property type="match status" value="1"/>
</dbReference>
<comment type="subunit">
    <text evidence="9">The Tol-Pal system is composed of five core proteins: the inner membrane proteins TolA, TolQ and TolR, the periplasmic protein TolB and the outer membrane protein Pal. They form a network linking the inner and outer membranes and the peptidoglycan layer.</text>
</comment>
<dbReference type="InterPro" id="IPR006690">
    <property type="entry name" value="OMPA-like_CS"/>
</dbReference>
<name>A0ABX8E6G8_9SPHN</name>
<feature type="chain" id="PRO_5047467316" description="Peptidoglycan-associated protein" evidence="12">
    <location>
        <begin position="33"/>
        <end position="180"/>
    </location>
</feature>
<evidence type="ECO:0000256" key="2">
    <source>
        <dbReference type="ARBA" id="ARBA00022618"/>
    </source>
</evidence>
<keyword evidence="2 9" id="KW-0132">Cell division</keyword>
<keyword evidence="6" id="KW-0998">Cell outer membrane</keyword>
<gene>
    <name evidence="9 14" type="primary">pal</name>
    <name evidence="14" type="ORF">HT578_08030</name>
</gene>
<dbReference type="InterPro" id="IPR036737">
    <property type="entry name" value="OmpA-like_sf"/>
</dbReference>
<evidence type="ECO:0000256" key="12">
    <source>
        <dbReference type="SAM" id="SignalP"/>
    </source>
</evidence>
<comment type="subcellular location">
    <subcellularLocation>
        <location evidence="1">Cell outer membrane</location>
    </subcellularLocation>
</comment>
<protein>
    <recommendedName>
        <fullName evidence="9">Peptidoglycan-associated protein</fullName>
    </recommendedName>
</protein>
<dbReference type="HAMAP" id="MF_02204">
    <property type="entry name" value="Pal"/>
    <property type="match status" value="1"/>
</dbReference>
<dbReference type="PROSITE" id="PS51123">
    <property type="entry name" value="OMPA_2"/>
    <property type="match status" value="1"/>
</dbReference>